<evidence type="ECO:0000256" key="2">
    <source>
        <dbReference type="ARBA" id="ARBA00022505"/>
    </source>
</evidence>
<dbReference type="Pfam" id="PF03404">
    <property type="entry name" value="Mo-co_dimer"/>
    <property type="match status" value="1"/>
</dbReference>
<evidence type="ECO:0000256" key="4">
    <source>
        <dbReference type="ARBA" id="ARBA00022723"/>
    </source>
</evidence>
<accession>A0A9X2RUP6</accession>
<dbReference type="InterPro" id="IPR014756">
    <property type="entry name" value="Ig_E-set"/>
</dbReference>
<evidence type="ECO:0000256" key="3">
    <source>
        <dbReference type="ARBA" id="ARBA00022617"/>
    </source>
</evidence>
<dbReference type="FunFam" id="3.90.420.10:FF:000002">
    <property type="entry name" value="sulfite oxidase, mitochondrial"/>
    <property type="match status" value="1"/>
</dbReference>
<gene>
    <name evidence="9" type="ORF">NQU54_21995</name>
</gene>
<dbReference type="Proteomes" id="UP001142400">
    <property type="component" value="Unassembled WGS sequence"/>
</dbReference>
<keyword evidence="3" id="KW-0349">Heme</keyword>
<dbReference type="GO" id="GO:0020037">
    <property type="term" value="F:heme binding"/>
    <property type="evidence" value="ECO:0007669"/>
    <property type="project" value="TreeGrafter"/>
</dbReference>
<dbReference type="InterPro" id="IPR022407">
    <property type="entry name" value="OxRdtase_Mopterin_BS"/>
</dbReference>
<dbReference type="PRINTS" id="PR00407">
    <property type="entry name" value="EUMOPTERIN"/>
</dbReference>
<dbReference type="AlphaFoldDB" id="A0A9X2RUP6"/>
<dbReference type="SUPFAM" id="SSF56524">
    <property type="entry name" value="Oxidoreductase molybdopterin-binding domain"/>
    <property type="match status" value="1"/>
</dbReference>
<feature type="domain" description="Moybdenum cofactor oxidoreductase dimerisation" evidence="8">
    <location>
        <begin position="252"/>
        <end position="360"/>
    </location>
</feature>
<comment type="cofactor">
    <cofactor evidence="1">
        <name>Mo-molybdopterin</name>
        <dbReference type="ChEBI" id="CHEBI:71302"/>
    </cofactor>
</comment>
<name>A0A9X2RUP6_STRMQ</name>
<dbReference type="CDD" id="cd02110">
    <property type="entry name" value="SO_family_Moco_dimer"/>
    <property type="match status" value="1"/>
</dbReference>
<evidence type="ECO:0000313" key="9">
    <source>
        <dbReference type="EMBL" id="MCQ8831671.1"/>
    </source>
</evidence>
<keyword evidence="10" id="KW-1185">Reference proteome</keyword>
<evidence type="ECO:0000259" key="7">
    <source>
        <dbReference type="Pfam" id="PF00174"/>
    </source>
</evidence>
<keyword evidence="4" id="KW-0479">Metal-binding</keyword>
<dbReference type="Pfam" id="PF00174">
    <property type="entry name" value="Oxidored_molyb"/>
    <property type="match status" value="1"/>
</dbReference>
<dbReference type="Gene3D" id="2.60.40.650">
    <property type="match status" value="1"/>
</dbReference>
<evidence type="ECO:0000313" key="10">
    <source>
        <dbReference type="Proteomes" id="UP001142400"/>
    </source>
</evidence>
<proteinExistence type="predicted"/>
<evidence type="ECO:0000259" key="8">
    <source>
        <dbReference type="Pfam" id="PF03404"/>
    </source>
</evidence>
<dbReference type="InterPro" id="IPR036374">
    <property type="entry name" value="OxRdtase_Mopterin-bd_sf"/>
</dbReference>
<keyword evidence="5" id="KW-0560">Oxidoreductase</keyword>
<comment type="caution">
    <text evidence="9">The sequence shown here is derived from an EMBL/GenBank/DDBJ whole genome shotgun (WGS) entry which is preliminary data.</text>
</comment>
<dbReference type="GO" id="GO:0030151">
    <property type="term" value="F:molybdenum ion binding"/>
    <property type="evidence" value="ECO:0007669"/>
    <property type="project" value="InterPro"/>
</dbReference>
<dbReference type="SUPFAM" id="SSF81296">
    <property type="entry name" value="E set domains"/>
    <property type="match status" value="1"/>
</dbReference>
<keyword evidence="6" id="KW-0408">Iron</keyword>
<organism evidence="9 10">
    <name type="scientific">Streptomyces malaysiensis subsp. samsunensis</name>
    <dbReference type="NCBI Taxonomy" id="459658"/>
    <lineage>
        <taxon>Bacteria</taxon>
        <taxon>Bacillati</taxon>
        <taxon>Actinomycetota</taxon>
        <taxon>Actinomycetes</taxon>
        <taxon>Kitasatosporales</taxon>
        <taxon>Streptomycetaceae</taxon>
        <taxon>Streptomyces</taxon>
        <taxon>Streptomyces violaceusniger group</taxon>
    </lineage>
</organism>
<feature type="domain" description="Oxidoreductase molybdopterin-binding" evidence="7">
    <location>
        <begin position="48"/>
        <end position="222"/>
    </location>
</feature>
<dbReference type="GO" id="GO:0043546">
    <property type="term" value="F:molybdopterin cofactor binding"/>
    <property type="evidence" value="ECO:0007669"/>
    <property type="project" value="InterPro"/>
</dbReference>
<evidence type="ECO:0000256" key="1">
    <source>
        <dbReference type="ARBA" id="ARBA00001924"/>
    </source>
</evidence>
<protein>
    <submittedName>
        <fullName evidence="9">Sulfite oxidase</fullName>
    </submittedName>
</protein>
<dbReference type="EMBL" id="JANIIC010000026">
    <property type="protein sequence ID" value="MCQ8831671.1"/>
    <property type="molecule type" value="Genomic_DNA"/>
</dbReference>
<dbReference type="PANTHER" id="PTHR19372:SF7">
    <property type="entry name" value="SULFITE OXIDASE, MITOCHONDRIAL"/>
    <property type="match status" value="1"/>
</dbReference>
<reference evidence="9" key="1">
    <citation type="submission" date="2022-06" db="EMBL/GenBank/DDBJ databases">
        <title>WGS of actinobacteria.</title>
        <authorList>
            <person name="Thawai C."/>
        </authorList>
    </citation>
    <scope>NUCLEOTIDE SEQUENCE</scope>
    <source>
        <strain evidence="9">DSM 42010</strain>
    </source>
</reference>
<dbReference type="GO" id="GO:0008482">
    <property type="term" value="F:sulfite oxidase activity"/>
    <property type="evidence" value="ECO:0007669"/>
    <property type="project" value="TreeGrafter"/>
</dbReference>
<dbReference type="InterPro" id="IPR005066">
    <property type="entry name" value="MoCF_OxRdtse_dimer"/>
</dbReference>
<dbReference type="InterPro" id="IPR000572">
    <property type="entry name" value="OxRdtase_Mopterin-bd_dom"/>
</dbReference>
<dbReference type="InterPro" id="IPR008335">
    <property type="entry name" value="Mopterin_OxRdtase_euk"/>
</dbReference>
<dbReference type="Gene3D" id="3.90.420.10">
    <property type="entry name" value="Oxidoreductase, molybdopterin-binding domain"/>
    <property type="match status" value="1"/>
</dbReference>
<dbReference type="GO" id="GO:0006790">
    <property type="term" value="P:sulfur compound metabolic process"/>
    <property type="evidence" value="ECO:0007669"/>
    <property type="project" value="TreeGrafter"/>
</dbReference>
<sequence>MADIDLMGIWNKCDEMLVHQGEPYNAETPVDALAAEITPLDAFYGRNHAPIPHLDSADWRLRVEGLVDRPLELSMDDLRRLPERTVVATLQCAGNRRADLIEVRDIPGQVPWGPGAISTARWSGVSLADVLAKAGVRPEAAHIAFTGPDVSELADPPQPFGGSIPVAKATSSEVLLAWAMNDQALPTAHGAPLRVVVPGWIGARSVKWLQRISAQAEPTDNYFQTEYSILPPEADPETAGPGAGITLGPVAIHCAILRPGKDAHLASGPTEVSGFAFAGDDRTVARVDVSADHGGTWTHADLDPPENPWTWQHWHTTLNLPIGETELIARAWDSTAAVQTESPATVWNPRGYANNAAAHLHITCHP</sequence>
<evidence type="ECO:0000256" key="6">
    <source>
        <dbReference type="ARBA" id="ARBA00023004"/>
    </source>
</evidence>
<evidence type="ECO:0000256" key="5">
    <source>
        <dbReference type="ARBA" id="ARBA00023002"/>
    </source>
</evidence>
<keyword evidence="2" id="KW-0500">Molybdenum</keyword>
<dbReference type="PROSITE" id="PS00559">
    <property type="entry name" value="MOLYBDOPTERIN_EUK"/>
    <property type="match status" value="1"/>
</dbReference>
<dbReference type="RefSeq" id="WP_257632554.1">
    <property type="nucleotide sequence ID" value="NZ_JANIIC010000026.1"/>
</dbReference>
<dbReference type="PANTHER" id="PTHR19372">
    <property type="entry name" value="SULFITE REDUCTASE"/>
    <property type="match status" value="1"/>
</dbReference>